<evidence type="ECO:0000259" key="18">
    <source>
        <dbReference type="Pfam" id="PF00905"/>
    </source>
</evidence>
<dbReference type="GO" id="GO:0005886">
    <property type="term" value="C:plasma membrane"/>
    <property type="evidence" value="ECO:0007669"/>
    <property type="project" value="UniProtKB-SubCell"/>
</dbReference>
<proteinExistence type="inferred from homology"/>
<sequence>MRKRRATPSAIKKIPTPKHATLVTFFKLIIYFPLYILIKVGLIPQKICRLAILTVKKFTALNTLKLTKYRRLLKNTGFKLWLVVFKKKRGRPRKTPLHRIYWLRFRTTFVHAFPRPVRLKITLSILAFLVLGYSLGVAKITLTLPSPSQLTPTDRPLTTQVLDRDGRVLYQFYEGRNRKLIKLDELPPHLISATIAIEDKHFYRHIGIDPAGIIRALRLNLSSQEPALQGGSTITQQLIKNTLLTPDQTVARKTKEVFLAFWAERMYSKKEILQMYFNEAPYGGPAWGIETASEMYFGKPARDLSLSESAYLAGLPAAPTLYSPFGIHPEKGQERQQAVLRRMVEDRYISQEQADEALSRKLTFKTPTQAIKAPHFVMNVRSVLAKKYGEKIVSQGGLKVITTLDLGLQEMAEEVVLEQITKLAPLKVGNGAAMVTDTESGEILAMVGSKDYFDPQGGNFNVALALRQPGSAIKPVTYATAFKIGYTPATILLDTPTTFPNPWGKPYSPVNYDGRFHGPVPIRTALGSSYNIPAVKMLQIVGIPEMLKTAREMGITTLNKPENYGLSLTLGGGGVKLLDMMAVYGTLASGGVMFGPNPILKVIDPNGNVLEENLEAEGKKAITEEVAYLLSSILSDNNARAPAFGTNSQLQIPGHTVAAKTGTSDNKIDNWAFGYTPEYVVGVWVGNNDNSPMDPRLTSGITGATPIWHDIMSNLLADRPNIAFKRPTGIVEATVDGRRDLTISGQIPKTVVGYKRVKHTDEASGEEREVTVFSDPFSTFTATQSAQVLPTQTTQ</sequence>
<evidence type="ECO:0000256" key="16">
    <source>
        <dbReference type="ARBA" id="ARBA00049902"/>
    </source>
</evidence>
<dbReference type="InterPro" id="IPR036950">
    <property type="entry name" value="PBP_transglycosylase"/>
</dbReference>
<dbReference type="Pfam" id="PF00912">
    <property type="entry name" value="Transgly"/>
    <property type="match status" value="1"/>
</dbReference>
<dbReference type="GO" id="GO:0006508">
    <property type="term" value="P:proteolysis"/>
    <property type="evidence" value="ECO:0007669"/>
    <property type="project" value="UniProtKB-KW"/>
</dbReference>
<gene>
    <name evidence="20" type="ORF">A3E45_04390</name>
</gene>
<organism evidence="20 21">
    <name type="scientific">Candidatus Daviesbacteria bacterium RIFCSPHIGHO2_12_FULL_43_11</name>
    <dbReference type="NCBI Taxonomy" id="1797780"/>
    <lineage>
        <taxon>Bacteria</taxon>
        <taxon>Candidatus Daviesiibacteriota</taxon>
    </lineage>
</organism>
<evidence type="ECO:0000256" key="12">
    <source>
        <dbReference type="ARBA" id="ARBA00023136"/>
    </source>
</evidence>
<keyword evidence="9" id="KW-0378">Hydrolase</keyword>
<comment type="similarity">
    <text evidence="2">In the C-terminal section; belongs to the transpeptidase family.</text>
</comment>
<evidence type="ECO:0000256" key="8">
    <source>
        <dbReference type="ARBA" id="ARBA00022679"/>
    </source>
</evidence>
<comment type="subcellular location">
    <subcellularLocation>
        <location evidence="1">Cell membrane</location>
    </subcellularLocation>
</comment>
<keyword evidence="8" id="KW-0808">Transferase</keyword>
<evidence type="ECO:0000256" key="1">
    <source>
        <dbReference type="ARBA" id="ARBA00004236"/>
    </source>
</evidence>
<evidence type="ECO:0000259" key="19">
    <source>
        <dbReference type="Pfam" id="PF00912"/>
    </source>
</evidence>
<keyword evidence="14" id="KW-0961">Cell wall biogenesis/degradation</keyword>
<evidence type="ECO:0000256" key="6">
    <source>
        <dbReference type="ARBA" id="ARBA00022670"/>
    </source>
</evidence>
<dbReference type="InterPro" id="IPR001460">
    <property type="entry name" value="PCN-bd_Tpept"/>
</dbReference>
<dbReference type="GO" id="GO:0008955">
    <property type="term" value="F:peptidoglycan glycosyltransferase activity"/>
    <property type="evidence" value="ECO:0007669"/>
    <property type="project" value="UniProtKB-EC"/>
</dbReference>
<evidence type="ECO:0000256" key="17">
    <source>
        <dbReference type="SAM" id="Phobius"/>
    </source>
</evidence>
<protein>
    <submittedName>
        <fullName evidence="20">Uncharacterized protein</fullName>
    </submittedName>
</protein>
<evidence type="ECO:0000256" key="7">
    <source>
        <dbReference type="ARBA" id="ARBA00022676"/>
    </source>
</evidence>
<keyword evidence="5" id="KW-0121">Carboxypeptidase</keyword>
<evidence type="ECO:0000256" key="9">
    <source>
        <dbReference type="ARBA" id="ARBA00022801"/>
    </source>
</evidence>
<comment type="similarity">
    <text evidence="3">In the N-terminal section; belongs to the glycosyltransferase 51 family.</text>
</comment>
<dbReference type="SUPFAM" id="SSF53955">
    <property type="entry name" value="Lysozyme-like"/>
    <property type="match status" value="1"/>
</dbReference>
<reference evidence="20 21" key="1">
    <citation type="journal article" date="2016" name="Nat. Commun.">
        <title>Thousands of microbial genomes shed light on interconnected biogeochemical processes in an aquifer system.</title>
        <authorList>
            <person name="Anantharaman K."/>
            <person name="Brown C.T."/>
            <person name="Hug L.A."/>
            <person name="Sharon I."/>
            <person name="Castelle C.J."/>
            <person name="Probst A.J."/>
            <person name="Thomas B.C."/>
            <person name="Singh A."/>
            <person name="Wilkins M.J."/>
            <person name="Karaoz U."/>
            <person name="Brodie E.L."/>
            <person name="Williams K.H."/>
            <person name="Hubbard S.S."/>
            <person name="Banfield J.F."/>
        </authorList>
    </citation>
    <scope>NUCLEOTIDE SEQUENCE [LARGE SCALE GENOMIC DNA]</scope>
</reference>
<keyword evidence="7" id="KW-0328">Glycosyltransferase</keyword>
<evidence type="ECO:0000256" key="5">
    <source>
        <dbReference type="ARBA" id="ARBA00022645"/>
    </source>
</evidence>
<comment type="catalytic activity">
    <reaction evidence="16">
        <text>[GlcNAc-(1-&gt;4)-Mur2Ac(oyl-L-Ala-gamma-D-Glu-L-Lys-D-Ala-D-Ala)](n)-di-trans,octa-cis-undecaprenyl diphosphate + beta-D-GlcNAc-(1-&gt;4)-Mur2Ac(oyl-L-Ala-gamma-D-Glu-L-Lys-D-Ala-D-Ala)-di-trans,octa-cis-undecaprenyl diphosphate = [GlcNAc-(1-&gt;4)-Mur2Ac(oyl-L-Ala-gamma-D-Glu-L-Lys-D-Ala-D-Ala)](n+1)-di-trans,octa-cis-undecaprenyl diphosphate + di-trans,octa-cis-undecaprenyl diphosphate + H(+)</text>
        <dbReference type="Rhea" id="RHEA:23708"/>
        <dbReference type="Rhea" id="RHEA-COMP:9602"/>
        <dbReference type="Rhea" id="RHEA-COMP:9603"/>
        <dbReference type="ChEBI" id="CHEBI:15378"/>
        <dbReference type="ChEBI" id="CHEBI:58405"/>
        <dbReference type="ChEBI" id="CHEBI:60033"/>
        <dbReference type="ChEBI" id="CHEBI:78435"/>
        <dbReference type="EC" id="2.4.99.28"/>
    </reaction>
</comment>
<dbReference type="PANTHER" id="PTHR32282">
    <property type="entry name" value="BINDING PROTEIN TRANSPEPTIDASE, PUTATIVE-RELATED"/>
    <property type="match status" value="1"/>
</dbReference>
<evidence type="ECO:0000313" key="20">
    <source>
        <dbReference type="EMBL" id="OGE34900.1"/>
    </source>
</evidence>
<dbReference type="STRING" id="1797780.A3E45_04390"/>
<dbReference type="Gene3D" id="1.10.3810.10">
    <property type="entry name" value="Biosynthetic peptidoglycan transglycosylase-like"/>
    <property type="match status" value="1"/>
</dbReference>
<dbReference type="NCBIfam" id="TIGR02074">
    <property type="entry name" value="PBP_1a_fam"/>
    <property type="match status" value="1"/>
</dbReference>
<evidence type="ECO:0000256" key="15">
    <source>
        <dbReference type="ARBA" id="ARBA00034000"/>
    </source>
</evidence>
<dbReference type="PANTHER" id="PTHR32282:SF11">
    <property type="entry name" value="PENICILLIN-BINDING PROTEIN 1B"/>
    <property type="match status" value="1"/>
</dbReference>
<feature type="transmembrane region" description="Helical" evidence="17">
    <location>
        <begin position="20"/>
        <end position="38"/>
    </location>
</feature>
<dbReference type="GO" id="GO:0030288">
    <property type="term" value="C:outer membrane-bounded periplasmic space"/>
    <property type="evidence" value="ECO:0007669"/>
    <property type="project" value="TreeGrafter"/>
</dbReference>
<dbReference type="EMBL" id="MFDH01000031">
    <property type="protein sequence ID" value="OGE34900.1"/>
    <property type="molecule type" value="Genomic_DNA"/>
</dbReference>
<keyword evidence="6" id="KW-0645">Protease</keyword>
<comment type="catalytic activity">
    <reaction evidence="15">
        <text>Preferential cleavage: (Ac)2-L-Lys-D-Ala-|-D-Ala. Also transpeptidation of peptidyl-alanyl moieties that are N-acyl substituents of D-alanine.</text>
        <dbReference type="EC" id="3.4.16.4"/>
    </reaction>
</comment>
<evidence type="ECO:0000256" key="3">
    <source>
        <dbReference type="ARBA" id="ARBA00007739"/>
    </source>
</evidence>
<dbReference type="InterPro" id="IPR050396">
    <property type="entry name" value="Glycosyltr_51/Transpeptidase"/>
</dbReference>
<keyword evidence="12 17" id="KW-0472">Membrane</keyword>
<evidence type="ECO:0000256" key="14">
    <source>
        <dbReference type="ARBA" id="ARBA00023316"/>
    </source>
</evidence>
<dbReference type="InterPro" id="IPR012338">
    <property type="entry name" value="Beta-lactam/transpept-like"/>
</dbReference>
<feature type="domain" description="Penicillin-binding protein transpeptidase" evidence="18">
    <location>
        <begin position="431"/>
        <end position="712"/>
    </location>
</feature>
<evidence type="ECO:0000256" key="10">
    <source>
        <dbReference type="ARBA" id="ARBA00022960"/>
    </source>
</evidence>
<dbReference type="GO" id="GO:0071555">
    <property type="term" value="P:cell wall organization"/>
    <property type="evidence" value="ECO:0007669"/>
    <property type="project" value="UniProtKB-KW"/>
</dbReference>
<dbReference type="InterPro" id="IPR023346">
    <property type="entry name" value="Lysozyme-like_dom_sf"/>
</dbReference>
<keyword evidence="17" id="KW-0812">Transmembrane</keyword>
<accession>A0A1F5K285</accession>
<keyword evidence="10" id="KW-0133">Cell shape</keyword>
<keyword evidence="17" id="KW-1133">Transmembrane helix</keyword>
<evidence type="ECO:0000256" key="11">
    <source>
        <dbReference type="ARBA" id="ARBA00022984"/>
    </source>
</evidence>
<dbReference type="FunFam" id="1.10.3810.10:FF:000001">
    <property type="entry name" value="Penicillin-binding protein 1A"/>
    <property type="match status" value="1"/>
</dbReference>
<dbReference type="GO" id="GO:0008658">
    <property type="term" value="F:penicillin binding"/>
    <property type="evidence" value="ECO:0007669"/>
    <property type="project" value="InterPro"/>
</dbReference>
<dbReference type="InterPro" id="IPR001264">
    <property type="entry name" value="Glyco_trans_51"/>
</dbReference>
<feature type="domain" description="Glycosyl transferase family 51" evidence="19">
    <location>
        <begin position="166"/>
        <end position="343"/>
    </location>
</feature>
<evidence type="ECO:0000256" key="13">
    <source>
        <dbReference type="ARBA" id="ARBA00023268"/>
    </source>
</evidence>
<keyword evidence="13" id="KW-0511">Multifunctional enzyme</keyword>
<keyword evidence="11" id="KW-0573">Peptidoglycan synthesis</keyword>
<comment type="caution">
    <text evidence="20">The sequence shown here is derived from an EMBL/GenBank/DDBJ whole genome shotgun (WGS) entry which is preliminary data.</text>
</comment>
<dbReference type="Proteomes" id="UP000176405">
    <property type="component" value="Unassembled WGS sequence"/>
</dbReference>
<dbReference type="Gene3D" id="3.40.710.10">
    <property type="entry name" value="DD-peptidase/beta-lactamase superfamily"/>
    <property type="match status" value="1"/>
</dbReference>
<name>A0A1F5K285_9BACT</name>
<dbReference type="Pfam" id="PF00905">
    <property type="entry name" value="Transpeptidase"/>
    <property type="match status" value="1"/>
</dbReference>
<dbReference type="AlphaFoldDB" id="A0A1F5K285"/>
<keyword evidence="4" id="KW-1003">Cell membrane</keyword>
<evidence type="ECO:0000256" key="4">
    <source>
        <dbReference type="ARBA" id="ARBA00022475"/>
    </source>
</evidence>
<dbReference type="SUPFAM" id="SSF56601">
    <property type="entry name" value="beta-lactamase/transpeptidase-like"/>
    <property type="match status" value="1"/>
</dbReference>
<evidence type="ECO:0000256" key="2">
    <source>
        <dbReference type="ARBA" id="ARBA00007090"/>
    </source>
</evidence>
<dbReference type="GO" id="GO:0008360">
    <property type="term" value="P:regulation of cell shape"/>
    <property type="evidence" value="ECO:0007669"/>
    <property type="project" value="UniProtKB-KW"/>
</dbReference>
<dbReference type="GO" id="GO:0009002">
    <property type="term" value="F:serine-type D-Ala-D-Ala carboxypeptidase activity"/>
    <property type="evidence" value="ECO:0007669"/>
    <property type="project" value="UniProtKB-EC"/>
</dbReference>
<evidence type="ECO:0000313" key="21">
    <source>
        <dbReference type="Proteomes" id="UP000176405"/>
    </source>
</evidence>
<dbReference type="GO" id="GO:0009252">
    <property type="term" value="P:peptidoglycan biosynthetic process"/>
    <property type="evidence" value="ECO:0007669"/>
    <property type="project" value="UniProtKB-KW"/>
</dbReference>